<accession>A0A6P4IHF5</accession>
<dbReference type="Proteomes" id="UP001652661">
    <property type="component" value="Chromosome 3L"/>
</dbReference>
<protein>
    <submittedName>
        <fullName evidence="3">Uncharacterized protein</fullName>
    </submittedName>
</protein>
<feature type="compositionally biased region" description="Basic and acidic residues" evidence="1">
    <location>
        <begin position="25"/>
        <end position="44"/>
    </location>
</feature>
<evidence type="ECO:0000313" key="3">
    <source>
        <dbReference type="RefSeq" id="XP_017028392.1"/>
    </source>
</evidence>
<dbReference type="OrthoDB" id="7454303at2759"/>
<dbReference type="RefSeq" id="XP_017028392.1">
    <property type="nucleotide sequence ID" value="XM_017172903.3"/>
</dbReference>
<reference evidence="3" key="1">
    <citation type="submission" date="2025-08" db="UniProtKB">
        <authorList>
            <consortium name="RefSeq"/>
        </authorList>
    </citation>
    <scope>IDENTIFICATION</scope>
    <source>
        <strain evidence="3">14028-0561.14</strain>
        <tissue evidence="3">Whole fly</tissue>
    </source>
</reference>
<gene>
    <name evidence="3" type="primary">LOC108078819</name>
</gene>
<dbReference type="AlphaFoldDB" id="A0A6P4IHF5"/>
<dbReference type="OMA" id="RCAMLPD"/>
<keyword evidence="2" id="KW-1185">Reference proteome</keyword>
<sequence>MSTTNDDTPLKSDKDLDLNELAKRELFSSDVEMEVHESDTEFKESNLPLLGKSDSVETIPFRRDSVETVPFHHESGDDARPTSVESEPHSRASADRKRRGKDSTDTELHKTGRRKTDSRVPETKSTLTDSDVEMVSAKSDAKESEPTKQARRRKTKERPAPPQAPPQKLNWKLNLRILISNLYLSSEDRLPGACVPKCLHNTGQCVDKHRNSILPDAPSFTATQALRTTLNGQHYDTFLDILEMMVLQCVYPGDRIFERLLDMTMILIAKDMSVKELGDTYNKLIRTFFLLIDAFPPCWTALRPYYLNFLGVAKPAGREKRTDNSTPQKLKFYLDLLEENLAQCSDEDIRENTKFYEKFVFNYSEEEDANMSQETVFLRHVHQYDWLSGKLCLDDFKRMSASVRLARLCDVLNILTWILEMEFLLWLDHNRLRQAESEFFQEDTKPFVSIVFEMTASTRLTDIVRQVMRLYGLAASKSMYPERQRILQRLIVLAVEASNTAELKYEDNKAIFPHLGPQTRLLIAEFFKIFKSKNPKHISTYLKTIPQLAQPYLRYEFTDHFLQLFYFPKKLPFGPEKVCDEFTARQWVKYKPKSEIEEDDEQLSREDYLKLLLNALKDYDAWLNLAGFWKCLKNKRQVQPIQTRTSSPLATPVGVITGDTGKVFMLDEMEEEVHTWKKRMDTKVIIGRPKVNLPIARINTAKMCVRYGEDVRQLRYLRRLLQNEVQNEEGIDVSDWLSYLNAFLGDDEPMPQPGTTSANESEAS</sequence>
<dbReference type="GeneID" id="108078819"/>
<name>A0A6P4IHF5_DROKI</name>
<feature type="compositionally biased region" description="Basic and acidic residues" evidence="1">
    <location>
        <begin position="139"/>
        <end position="148"/>
    </location>
</feature>
<proteinExistence type="predicted"/>
<evidence type="ECO:0000313" key="2">
    <source>
        <dbReference type="Proteomes" id="UP001652661"/>
    </source>
</evidence>
<feature type="compositionally biased region" description="Basic and acidic residues" evidence="1">
    <location>
        <begin position="60"/>
        <end position="122"/>
    </location>
</feature>
<evidence type="ECO:0000256" key="1">
    <source>
        <dbReference type="SAM" id="MobiDB-lite"/>
    </source>
</evidence>
<organism evidence="2 3">
    <name type="scientific">Drosophila kikkawai</name>
    <name type="common">Fruit fly</name>
    <dbReference type="NCBI Taxonomy" id="30033"/>
    <lineage>
        <taxon>Eukaryota</taxon>
        <taxon>Metazoa</taxon>
        <taxon>Ecdysozoa</taxon>
        <taxon>Arthropoda</taxon>
        <taxon>Hexapoda</taxon>
        <taxon>Insecta</taxon>
        <taxon>Pterygota</taxon>
        <taxon>Neoptera</taxon>
        <taxon>Endopterygota</taxon>
        <taxon>Diptera</taxon>
        <taxon>Brachycera</taxon>
        <taxon>Muscomorpha</taxon>
        <taxon>Ephydroidea</taxon>
        <taxon>Drosophilidae</taxon>
        <taxon>Drosophila</taxon>
        <taxon>Sophophora</taxon>
    </lineage>
</organism>
<feature type="region of interest" description="Disordered" evidence="1">
    <location>
        <begin position="25"/>
        <end position="168"/>
    </location>
</feature>